<gene>
    <name evidence="2" type="ORF">BGHDH14_bghG005940000002001</name>
</gene>
<proteinExistence type="predicted"/>
<keyword evidence="1" id="KW-0732">Signal</keyword>
<evidence type="ECO:0000256" key="1">
    <source>
        <dbReference type="SAM" id="SignalP"/>
    </source>
</evidence>
<evidence type="ECO:0000313" key="2">
    <source>
        <dbReference type="EMBL" id="CCU82164.1"/>
    </source>
</evidence>
<keyword evidence="3" id="KW-1185">Reference proteome</keyword>
<dbReference type="InParanoid" id="N1JH09"/>
<reference evidence="2 3" key="1">
    <citation type="journal article" date="2010" name="Science">
        <title>Genome expansion and gene loss in powdery mildew fungi reveal tradeoffs in extreme parasitism.</title>
        <authorList>
            <person name="Spanu P.D."/>
            <person name="Abbott J.C."/>
            <person name="Amselem J."/>
            <person name="Burgis T.A."/>
            <person name="Soanes D.M."/>
            <person name="Stueber K."/>
            <person name="Ver Loren van Themaat E."/>
            <person name="Brown J.K.M."/>
            <person name="Butcher S.A."/>
            <person name="Gurr S.J."/>
            <person name="Lebrun M.-H."/>
            <person name="Ridout C.J."/>
            <person name="Schulze-Lefert P."/>
            <person name="Talbot N.J."/>
            <person name="Ahmadinejad N."/>
            <person name="Ametz C."/>
            <person name="Barton G.R."/>
            <person name="Benjdia M."/>
            <person name="Bidzinski P."/>
            <person name="Bindschedler L.V."/>
            <person name="Both M."/>
            <person name="Brewer M.T."/>
            <person name="Cadle-Davidson L."/>
            <person name="Cadle-Davidson M.M."/>
            <person name="Collemare J."/>
            <person name="Cramer R."/>
            <person name="Frenkel O."/>
            <person name="Godfrey D."/>
            <person name="Harriman J."/>
            <person name="Hoede C."/>
            <person name="King B.C."/>
            <person name="Klages S."/>
            <person name="Kleemann J."/>
            <person name="Knoll D."/>
            <person name="Koti P.S."/>
            <person name="Kreplak J."/>
            <person name="Lopez-Ruiz F.J."/>
            <person name="Lu X."/>
            <person name="Maekawa T."/>
            <person name="Mahanil S."/>
            <person name="Micali C."/>
            <person name="Milgroom M.G."/>
            <person name="Montana G."/>
            <person name="Noir S."/>
            <person name="O'Connell R.J."/>
            <person name="Oberhaensli S."/>
            <person name="Parlange F."/>
            <person name="Pedersen C."/>
            <person name="Quesneville H."/>
            <person name="Reinhardt R."/>
            <person name="Rott M."/>
            <person name="Sacristan S."/>
            <person name="Schmidt S.M."/>
            <person name="Schoen M."/>
            <person name="Skamnioti P."/>
            <person name="Sommer H."/>
            <person name="Stephens A."/>
            <person name="Takahara H."/>
            <person name="Thordal-Christensen H."/>
            <person name="Vigouroux M."/>
            <person name="Wessling R."/>
            <person name="Wicker T."/>
            <person name="Panstruga R."/>
        </authorList>
    </citation>
    <scope>NUCLEOTIDE SEQUENCE [LARGE SCALE GENOMIC DNA]</scope>
    <source>
        <strain evidence="2">DH14</strain>
    </source>
</reference>
<feature type="chain" id="PRO_5004107219" evidence="1">
    <location>
        <begin position="29"/>
        <end position="294"/>
    </location>
</feature>
<accession>N1JH09</accession>
<evidence type="ECO:0000313" key="3">
    <source>
        <dbReference type="Proteomes" id="UP000015441"/>
    </source>
</evidence>
<dbReference type="Proteomes" id="UP000015441">
    <property type="component" value="Unassembled WGS sequence"/>
</dbReference>
<comment type="caution">
    <text evidence="2">The sequence shown here is derived from an EMBL/GenBank/DDBJ whole genome shotgun (WGS) entry which is preliminary data.</text>
</comment>
<dbReference type="EMBL" id="CAUH01005940">
    <property type="protein sequence ID" value="CCU82164.1"/>
    <property type="molecule type" value="Genomic_DNA"/>
</dbReference>
<dbReference type="HOGENOM" id="CLU_927462_0_0_1"/>
<name>N1JH09_BLUG1</name>
<sequence length="294" mass="34668">MKNYHYMLSGQSLRLKVVFLMLLISVNASFIQRRMEQPKEPGYYCRNRRYSFSEVEDTRVLACNAFTSTRSDARRPRVYIHANDVENLTFEWSLRSARRKYKNGGKVNNTEWIIFNNSCELKDVFHFNHISKKYESCEKIPEIFTSMTSGRKQIPEKPLLQCGSLSWEIEEIQLSAMRRLFKSQLNFIEMKDTSNQIDGPWKKAILGKMMTRQNRRKLLQSIIIKSTYGILQLTIQKSTVFPYFIKDKINRSTLSVMWRKQTIDLTCNFDTKFLLTPEFEGPHVMNSHKLKTLA</sequence>
<dbReference type="AlphaFoldDB" id="N1JH09"/>
<organism evidence="2 3">
    <name type="scientific">Blumeria graminis f. sp. hordei (strain DH14)</name>
    <name type="common">Barley powdery mildew</name>
    <name type="synonym">Oidium monilioides f. sp. hordei</name>
    <dbReference type="NCBI Taxonomy" id="546991"/>
    <lineage>
        <taxon>Eukaryota</taxon>
        <taxon>Fungi</taxon>
        <taxon>Dikarya</taxon>
        <taxon>Ascomycota</taxon>
        <taxon>Pezizomycotina</taxon>
        <taxon>Leotiomycetes</taxon>
        <taxon>Erysiphales</taxon>
        <taxon>Erysiphaceae</taxon>
        <taxon>Blumeria</taxon>
        <taxon>Blumeria hordei</taxon>
    </lineage>
</organism>
<dbReference type="OrthoDB" id="3609245at2759"/>
<protein>
    <submittedName>
        <fullName evidence="2">Putative effector protein</fullName>
    </submittedName>
</protein>
<feature type="signal peptide" evidence="1">
    <location>
        <begin position="1"/>
        <end position="28"/>
    </location>
</feature>